<sequence length="853" mass="96000">MRGSQGGTATHHPEIPKQCRHVSYIQTSFLAKVLKLEETEVVNEEKHKCFIPTCPGKVYDDLKEFFSVGNPPMNTYHPINYIGIGIHNDVDTTGWYTAYVPIHIQSFGNDIYKLNRALLRLIDGGVLWMTRDEAAVQHSHSSVTADISEIPDDRHGSRGIANAAEDMKYVHGKLKGGNSNVDNESNHCNVFRAPFTPLGVTDPNRYIFATPSCMYATMPEVTSPLSFKGLPVNLRVIIEVMVKPFSYTIGGASIPNVDTNFDSCFPNDAIEWYIDDVRHVIPQRILFRIMKKDAQDENTPAQASPIKSDVEIPVKLPENQSHTVDLIAVMPPANLLFVTENNFQDLRGIYSNVAGTDNAVTFQEVRTCGTGGSAYVGGVSPRKDTGETSSMSREGKHITVVGKGVNSDNQEPEFLIIKIKWTEHNNKVIFYLKSLINTKWLLWDSDSKVWRVNRVFLYECVKFALYLGLGVCDKVLFAAWSWLQSINMRGLGEIFSKTQFIQWMNTNKIWSFQRVKICIVPGFNPTVHRDGDCRITPAMQALARENAETVEIHLIPFNKAIVSRFKTRNVASPTYLALEDLLKVHPNLKEMSQKDTYLSSRGINLRDLNRMQKRSPQGQLNAPLKRVSRDKEDESDSEEFTTVSNLILTAAGKGVHLMRLKDKIKNLIEKVEPPSSSISVSGKIIHGGAGTGGIEFVEMPRGSEAWNKVSFCVVPDEHEGQIPVDTYDPNLLSSLVAEVFIIKESAIDYLLANFKRWPGPHDTISYTRWNHILTRNEPRCWGGESFDRRQRLAQTRLFCDEDFFITGNSQNSDAILCRLLIQLGNGKIVNNARDAEYVIITDKLSEEAQELNR</sequence>
<protein>
    <submittedName>
        <fullName evidence="2">Uncharacterized protein</fullName>
    </submittedName>
</protein>
<dbReference type="AlphaFoldDB" id="A0AAD9GFK8"/>
<reference evidence="2" key="2">
    <citation type="submission" date="2021-05" db="EMBL/GenBank/DDBJ databases">
        <authorList>
            <person name="Pain A."/>
        </authorList>
    </citation>
    <scope>NUCLEOTIDE SEQUENCE</scope>
    <source>
        <strain evidence="2">1802A</strain>
    </source>
</reference>
<feature type="region of interest" description="Disordered" evidence="1">
    <location>
        <begin position="608"/>
        <end position="638"/>
    </location>
</feature>
<keyword evidence="3" id="KW-1185">Reference proteome</keyword>
<evidence type="ECO:0000313" key="2">
    <source>
        <dbReference type="EMBL" id="KAK1937351.1"/>
    </source>
</evidence>
<dbReference type="Proteomes" id="UP001195914">
    <property type="component" value="Unassembled WGS sequence"/>
</dbReference>
<evidence type="ECO:0000256" key="1">
    <source>
        <dbReference type="SAM" id="MobiDB-lite"/>
    </source>
</evidence>
<gene>
    <name evidence="2" type="ORF">X943_001163</name>
</gene>
<dbReference type="EMBL" id="JAHBMH010000033">
    <property type="protein sequence ID" value="KAK1937351.1"/>
    <property type="molecule type" value="Genomic_DNA"/>
</dbReference>
<name>A0AAD9GFK8_BABDI</name>
<organism evidence="2 3">
    <name type="scientific">Babesia divergens</name>
    <dbReference type="NCBI Taxonomy" id="32595"/>
    <lineage>
        <taxon>Eukaryota</taxon>
        <taxon>Sar</taxon>
        <taxon>Alveolata</taxon>
        <taxon>Apicomplexa</taxon>
        <taxon>Aconoidasida</taxon>
        <taxon>Piroplasmida</taxon>
        <taxon>Babesiidae</taxon>
        <taxon>Babesia</taxon>
    </lineage>
</organism>
<accession>A0AAD9GFK8</accession>
<reference evidence="2" key="1">
    <citation type="journal article" date="2014" name="Nucleic Acids Res.">
        <title>The evolutionary dynamics of variant antigen genes in Babesia reveal a history of genomic innovation underlying host-parasite interaction.</title>
        <authorList>
            <person name="Jackson A.P."/>
            <person name="Otto T.D."/>
            <person name="Darby A."/>
            <person name="Ramaprasad A."/>
            <person name="Xia D."/>
            <person name="Echaide I.E."/>
            <person name="Farber M."/>
            <person name="Gahlot S."/>
            <person name="Gamble J."/>
            <person name="Gupta D."/>
            <person name="Gupta Y."/>
            <person name="Jackson L."/>
            <person name="Malandrin L."/>
            <person name="Malas T.B."/>
            <person name="Moussa E."/>
            <person name="Nair M."/>
            <person name="Reid A.J."/>
            <person name="Sanders M."/>
            <person name="Sharma J."/>
            <person name="Tracey A."/>
            <person name="Quail M.A."/>
            <person name="Weir W."/>
            <person name="Wastling J.M."/>
            <person name="Hall N."/>
            <person name="Willadsen P."/>
            <person name="Lingelbach K."/>
            <person name="Shiels B."/>
            <person name="Tait A."/>
            <person name="Berriman M."/>
            <person name="Allred D.R."/>
            <person name="Pain A."/>
        </authorList>
    </citation>
    <scope>NUCLEOTIDE SEQUENCE</scope>
    <source>
        <strain evidence="2">1802A</strain>
    </source>
</reference>
<comment type="caution">
    <text evidence="2">The sequence shown here is derived from an EMBL/GenBank/DDBJ whole genome shotgun (WGS) entry which is preliminary data.</text>
</comment>
<proteinExistence type="predicted"/>
<evidence type="ECO:0000313" key="3">
    <source>
        <dbReference type="Proteomes" id="UP001195914"/>
    </source>
</evidence>